<dbReference type="InterPro" id="IPR022409">
    <property type="entry name" value="PKD/Chitinase_dom"/>
</dbReference>
<organism evidence="3 5">
    <name type="scientific">Flavobacterium lindanitolerans</name>
    <dbReference type="NCBI Taxonomy" id="428988"/>
    <lineage>
        <taxon>Bacteria</taxon>
        <taxon>Pseudomonadati</taxon>
        <taxon>Bacteroidota</taxon>
        <taxon>Flavobacteriia</taxon>
        <taxon>Flavobacteriales</taxon>
        <taxon>Flavobacteriaceae</taxon>
        <taxon>Flavobacterium</taxon>
    </lineage>
</organism>
<proteinExistence type="predicted"/>
<reference evidence="2 4" key="1">
    <citation type="submission" date="2017-12" db="EMBL/GenBank/DDBJ databases">
        <title>Genomic Encyclopedia of Type Strains, Phase III (KMG-III): the genomes of soil and plant-associated and newly described type strains.</title>
        <authorList>
            <person name="Whitman W."/>
        </authorList>
    </citation>
    <scope>NUCLEOTIDE SEQUENCE [LARGE SCALE GENOMIC DNA]</scope>
    <source>
        <strain evidence="2 4">IP-10</strain>
    </source>
</reference>
<dbReference type="InterPro" id="IPR035986">
    <property type="entry name" value="PKD_dom_sf"/>
</dbReference>
<reference evidence="3 5" key="2">
    <citation type="submission" date="2018-10" db="EMBL/GenBank/DDBJ databases">
        <title>Genomic Encyclopedia of Archaeal and Bacterial Type Strains, Phase II (KMG-II): from individual species to whole genera.</title>
        <authorList>
            <person name="Goeker M."/>
        </authorList>
    </citation>
    <scope>NUCLEOTIDE SEQUENCE [LARGE SCALE GENOMIC DNA]</scope>
    <source>
        <strain evidence="3 5">DSM 21886</strain>
    </source>
</reference>
<dbReference type="CDD" id="cd00146">
    <property type="entry name" value="PKD"/>
    <property type="match status" value="1"/>
</dbReference>
<dbReference type="Pfam" id="PF18911">
    <property type="entry name" value="PKD_4"/>
    <property type="match status" value="1"/>
</dbReference>
<dbReference type="Gene3D" id="2.60.40.10">
    <property type="entry name" value="Immunoglobulins"/>
    <property type="match status" value="1"/>
</dbReference>
<dbReference type="AlphaFoldDB" id="A0A497U6B9"/>
<protein>
    <submittedName>
        <fullName evidence="3">PKD domain-containing protein</fullName>
    </submittedName>
</protein>
<dbReference type="EMBL" id="RCCB01000013">
    <property type="protein sequence ID" value="RLJ23888.1"/>
    <property type="molecule type" value="Genomic_DNA"/>
</dbReference>
<evidence type="ECO:0000259" key="1">
    <source>
        <dbReference type="PROSITE" id="PS50093"/>
    </source>
</evidence>
<evidence type="ECO:0000313" key="4">
    <source>
        <dbReference type="Proteomes" id="UP000233767"/>
    </source>
</evidence>
<comment type="caution">
    <text evidence="3">The sequence shown here is derived from an EMBL/GenBank/DDBJ whole genome shotgun (WGS) entry which is preliminary data.</text>
</comment>
<dbReference type="RefSeq" id="WP_101472498.1">
    <property type="nucleotide sequence ID" value="NZ_PJND01000009.1"/>
</dbReference>
<evidence type="ECO:0000313" key="5">
    <source>
        <dbReference type="Proteomes" id="UP000275027"/>
    </source>
</evidence>
<dbReference type="PROSITE" id="PS51257">
    <property type="entry name" value="PROKAR_LIPOPROTEIN"/>
    <property type="match status" value="1"/>
</dbReference>
<dbReference type="InterPro" id="IPR000601">
    <property type="entry name" value="PKD_dom"/>
</dbReference>
<keyword evidence="4" id="KW-1185">Reference proteome</keyword>
<evidence type="ECO:0000313" key="2">
    <source>
        <dbReference type="EMBL" id="PKW20446.1"/>
    </source>
</evidence>
<accession>A0A497U6B9</accession>
<evidence type="ECO:0000313" key="3">
    <source>
        <dbReference type="EMBL" id="RLJ23888.1"/>
    </source>
</evidence>
<dbReference type="SUPFAM" id="SSF49299">
    <property type="entry name" value="PKD domain"/>
    <property type="match status" value="1"/>
</dbReference>
<feature type="domain" description="PKD" evidence="1">
    <location>
        <begin position="66"/>
        <end position="111"/>
    </location>
</feature>
<name>A0A497U6B9_9FLAO</name>
<dbReference type="Proteomes" id="UP000275027">
    <property type="component" value="Unassembled WGS sequence"/>
</dbReference>
<sequence length="118" mass="12819">MKRLSLIIIFAFAFAACDKDDGKSIVDCLGESLFLNAHHSISSENPMQVNYSVTYEGSHTLNNTVKWDFGDGTQQTVTSTEVSHTYSQPGNYTATASVKVSVNGATCSSDLHEHVTIQ</sequence>
<dbReference type="SMART" id="SM00089">
    <property type="entry name" value="PKD"/>
    <property type="match status" value="1"/>
</dbReference>
<dbReference type="Proteomes" id="UP000233767">
    <property type="component" value="Unassembled WGS sequence"/>
</dbReference>
<dbReference type="InterPro" id="IPR013783">
    <property type="entry name" value="Ig-like_fold"/>
</dbReference>
<dbReference type="PROSITE" id="PS50093">
    <property type="entry name" value="PKD"/>
    <property type="match status" value="1"/>
</dbReference>
<gene>
    <name evidence="2" type="ORF">B0G92_2585</name>
    <name evidence="3" type="ORF">CLV50_2594</name>
</gene>
<dbReference type="EMBL" id="PJND01000009">
    <property type="protein sequence ID" value="PKW20446.1"/>
    <property type="molecule type" value="Genomic_DNA"/>
</dbReference>